<protein>
    <submittedName>
        <fullName evidence="2">DUF4363 family protein</fullName>
    </submittedName>
</protein>
<name>A0A9D1UGU6_9FIRM</name>
<evidence type="ECO:0000256" key="1">
    <source>
        <dbReference type="SAM" id="SignalP"/>
    </source>
</evidence>
<feature type="chain" id="PRO_5039477085" evidence="1">
    <location>
        <begin position="20"/>
        <end position="122"/>
    </location>
</feature>
<dbReference type="EMBL" id="DXGE01000024">
    <property type="protein sequence ID" value="HIW85905.1"/>
    <property type="molecule type" value="Genomic_DNA"/>
</dbReference>
<gene>
    <name evidence="2" type="ORF">IAA48_05360</name>
</gene>
<reference evidence="2" key="1">
    <citation type="journal article" date="2021" name="PeerJ">
        <title>Extensive microbial diversity within the chicken gut microbiome revealed by metagenomics and culture.</title>
        <authorList>
            <person name="Gilroy R."/>
            <person name="Ravi A."/>
            <person name="Getino M."/>
            <person name="Pursley I."/>
            <person name="Horton D.L."/>
            <person name="Alikhan N.F."/>
            <person name="Baker D."/>
            <person name="Gharbi K."/>
            <person name="Hall N."/>
            <person name="Watson M."/>
            <person name="Adriaenssens E.M."/>
            <person name="Foster-Nyarko E."/>
            <person name="Jarju S."/>
            <person name="Secka A."/>
            <person name="Antonio M."/>
            <person name="Oren A."/>
            <person name="Chaudhuri R.R."/>
            <person name="La Ragione R."/>
            <person name="Hildebrand F."/>
            <person name="Pallen M.J."/>
        </authorList>
    </citation>
    <scope>NUCLEOTIDE SEQUENCE</scope>
    <source>
        <strain evidence="2">421</strain>
    </source>
</reference>
<accession>A0A9D1UGU6</accession>
<organism evidence="2 3">
    <name type="scientific">Candidatus Eubacterium faecipullorum</name>
    <dbReference type="NCBI Taxonomy" id="2838571"/>
    <lineage>
        <taxon>Bacteria</taxon>
        <taxon>Bacillati</taxon>
        <taxon>Bacillota</taxon>
        <taxon>Clostridia</taxon>
        <taxon>Eubacteriales</taxon>
        <taxon>Eubacteriaceae</taxon>
        <taxon>Eubacterium</taxon>
    </lineage>
</organism>
<comment type="caution">
    <text evidence="2">The sequence shown here is derived from an EMBL/GenBank/DDBJ whole genome shotgun (WGS) entry which is preliminary data.</text>
</comment>
<evidence type="ECO:0000313" key="2">
    <source>
        <dbReference type="EMBL" id="HIW85905.1"/>
    </source>
</evidence>
<keyword evidence="1" id="KW-0732">Signal</keyword>
<feature type="signal peptide" evidence="1">
    <location>
        <begin position="1"/>
        <end position="19"/>
    </location>
</feature>
<dbReference type="Proteomes" id="UP000824205">
    <property type="component" value="Unassembled WGS sequence"/>
</dbReference>
<reference evidence="2" key="2">
    <citation type="submission" date="2021-04" db="EMBL/GenBank/DDBJ databases">
        <authorList>
            <person name="Gilroy R."/>
        </authorList>
    </citation>
    <scope>NUCLEOTIDE SEQUENCE</scope>
    <source>
        <strain evidence="2">421</strain>
    </source>
</reference>
<evidence type="ECO:0000313" key="3">
    <source>
        <dbReference type="Proteomes" id="UP000824205"/>
    </source>
</evidence>
<sequence>MKRLWFSAAFILIAFSLCAFEQFVVYGECREIIERIDVAIDEHDLDTKKEQCAEIEKLWEDFDRKATYTTDHAILHSAEISIGTLGDLNDLNEEDTNEALIEAKSEILQVYEHSRINFSNIL</sequence>
<proteinExistence type="predicted"/>
<dbReference type="AlphaFoldDB" id="A0A9D1UGU6"/>